<dbReference type="AlphaFoldDB" id="A0A6J5Z7V8"/>
<organism evidence="1">
    <name type="scientific">freshwater metagenome</name>
    <dbReference type="NCBI Taxonomy" id="449393"/>
    <lineage>
        <taxon>unclassified sequences</taxon>
        <taxon>metagenomes</taxon>
        <taxon>ecological metagenomes</taxon>
    </lineage>
</organism>
<reference evidence="1" key="1">
    <citation type="submission" date="2020-05" db="EMBL/GenBank/DDBJ databases">
        <authorList>
            <person name="Chiriac C."/>
            <person name="Salcher M."/>
            <person name="Ghai R."/>
            <person name="Kavagutti S V."/>
        </authorList>
    </citation>
    <scope>NUCLEOTIDE SEQUENCE</scope>
</reference>
<accession>A0A6J5Z7V8</accession>
<sequence length="158" mass="17510">MLLPEVSFKNEAPDGVSNRSWVPGMFESMVVDGVKLEVYTAVPITYRKSLMYPLKNSLYVKKLFAPIARLVLVLPEKLKGLPIAVPLRYTVQTVVPLLTIAIWFHLFCRNVPVVRSMKELPTEIVIPPPSSETSIPSAPPELVRVCIIPCVAGEADVL</sequence>
<gene>
    <name evidence="1" type="ORF">UFOPK3775_00743</name>
</gene>
<evidence type="ECO:0000313" key="1">
    <source>
        <dbReference type="EMBL" id="CAB4338735.1"/>
    </source>
</evidence>
<proteinExistence type="predicted"/>
<name>A0A6J5Z7V8_9ZZZZ</name>
<protein>
    <submittedName>
        <fullName evidence="1">Unannotated protein</fullName>
    </submittedName>
</protein>
<dbReference type="EMBL" id="CAESAK010000086">
    <property type="protein sequence ID" value="CAB4338735.1"/>
    <property type="molecule type" value="Genomic_DNA"/>
</dbReference>